<organism evidence="2 3">
    <name type="scientific">Dendrobium chrysotoxum</name>
    <name type="common">Orchid</name>
    <dbReference type="NCBI Taxonomy" id="161865"/>
    <lineage>
        <taxon>Eukaryota</taxon>
        <taxon>Viridiplantae</taxon>
        <taxon>Streptophyta</taxon>
        <taxon>Embryophyta</taxon>
        <taxon>Tracheophyta</taxon>
        <taxon>Spermatophyta</taxon>
        <taxon>Magnoliopsida</taxon>
        <taxon>Liliopsida</taxon>
        <taxon>Asparagales</taxon>
        <taxon>Orchidaceae</taxon>
        <taxon>Epidendroideae</taxon>
        <taxon>Malaxideae</taxon>
        <taxon>Dendrobiinae</taxon>
        <taxon>Dendrobium</taxon>
    </lineage>
</organism>
<evidence type="ECO:0000313" key="2">
    <source>
        <dbReference type="EMBL" id="KAH0460131.1"/>
    </source>
</evidence>
<name>A0AAV7GVS5_DENCH</name>
<dbReference type="EMBL" id="JAGFBR010000010">
    <property type="protein sequence ID" value="KAH0460131.1"/>
    <property type="molecule type" value="Genomic_DNA"/>
</dbReference>
<dbReference type="AlphaFoldDB" id="A0AAV7GVS5"/>
<evidence type="ECO:0000256" key="1">
    <source>
        <dbReference type="SAM" id="MobiDB-lite"/>
    </source>
</evidence>
<keyword evidence="3" id="KW-1185">Reference proteome</keyword>
<dbReference type="Proteomes" id="UP000775213">
    <property type="component" value="Unassembled WGS sequence"/>
</dbReference>
<accession>A0AAV7GVS5</accession>
<comment type="caution">
    <text evidence="2">The sequence shown here is derived from an EMBL/GenBank/DDBJ whole genome shotgun (WGS) entry which is preliminary data.</text>
</comment>
<proteinExistence type="predicted"/>
<evidence type="ECO:0000313" key="3">
    <source>
        <dbReference type="Proteomes" id="UP000775213"/>
    </source>
</evidence>
<protein>
    <submittedName>
        <fullName evidence="2">Uncharacterized protein</fullName>
    </submittedName>
</protein>
<sequence>MQRQHEYPKHAKKNPAVKPQTKSKNPPPIVIIPKSAGDDNDDRSSVCSIRAFHLRRAAEEEELRLREELEMEIERELEQELIDGISKLVRRLSDLKARQIARGLVKVNGGGMTKKAEVDIAGATRRWVVTSFPQRDRAVDFGEDSGYDSGCSDAESTAGLLLRTNRERRGEGRIN</sequence>
<reference evidence="2 3" key="1">
    <citation type="journal article" date="2021" name="Hortic Res">
        <title>Chromosome-scale assembly of the Dendrobium chrysotoxum genome enhances the understanding of orchid evolution.</title>
        <authorList>
            <person name="Zhang Y."/>
            <person name="Zhang G.Q."/>
            <person name="Zhang D."/>
            <person name="Liu X.D."/>
            <person name="Xu X.Y."/>
            <person name="Sun W.H."/>
            <person name="Yu X."/>
            <person name="Zhu X."/>
            <person name="Wang Z.W."/>
            <person name="Zhao X."/>
            <person name="Zhong W.Y."/>
            <person name="Chen H."/>
            <person name="Yin W.L."/>
            <person name="Huang T."/>
            <person name="Niu S.C."/>
            <person name="Liu Z.J."/>
        </authorList>
    </citation>
    <scope>NUCLEOTIDE SEQUENCE [LARGE SCALE GENOMIC DNA]</scope>
    <source>
        <strain evidence="2">Lindl</strain>
    </source>
</reference>
<gene>
    <name evidence="2" type="ORF">IEQ34_010794</name>
</gene>
<feature type="region of interest" description="Disordered" evidence="1">
    <location>
        <begin position="1"/>
        <end position="44"/>
    </location>
</feature>